<protein>
    <submittedName>
        <fullName evidence="7">LysE family translocator</fullName>
    </submittedName>
</protein>
<keyword evidence="3 6" id="KW-0812">Transmembrane</keyword>
<reference evidence="7 8" key="1">
    <citation type="submission" date="2019-08" db="EMBL/GenBank/DDBJ databases">
        <authorList>
            <person name="Ye J."/>
        </authorList>
    </citation>
    <scope>NUCLEOTIDE SEQUENCE [LARGE SCALE GENOMIC DNA]</scope>
    <source>
        <strain evidence="7 8">TK008</strain>
    </source>
</reference>
<evidence type="ECO:0000256" key="6">
    <source>
        <dbReference type="SAM" id="Phobius"/>
    </source>
</evidence>
<evidence type="ECO:0000256" key="1">
    <source>
        <dbReference type="ARBA" id="ARBA00004651"/>
    </source>
</evidence>
<feature type="transmembrane region" description="Helical" evidence="6">
    <location>
        <begin position="163"/>
        <end position="185"/>
    </location>
</feature>
<dbReference type="Proteomes" id="UP000321562">
    <property type="component" value="Unassembled WGS sequence"/>
</dbReference>
<dbReference type="GO" id="GO:0015171">
    <property type="term" value="F:amino acid transmembrane transporter activity"/>
    <property type="evidence" value="ECO:0007669"/>
    <property type="project" value="TreeGrafter"/>
</dbReference>
<dbReference type="PANTHER" id="PTHR30086">
    <property type="entry name" value="ARGININE EXPORTER PROTEIN ARGO"/>
    <property type="match status" value="1"/>
</dbReference>
<dbReference type="OrthoDB" id="9804822at2"/>
<evidence type="ECO:0000256" key="3">
    <source>
        <dbReference type="ARBA" id="ARBA00022692"/>
    </source>
</evidence>
<organism evidence="7 8">
    <name type="scientific">Paracoccus aurantiacus</name>
    <dbReference type="NCBI Taxonomy" id="2599412"/>
    <lineage>
        <taxon>Bacteria</taxon>
        <taxon>Pseudomonadati</taxon>
        <taxon>Pseudomonadota</taxon>
        <taxon>Alphaproteobacteria</taxon>
        <taxon>Rhodobacterales</taxon>
        <taxon>Paracoccaceae</taxon>
        <taxon>Paracoccus</taxon>
    </lineage>
</organism>
<comment type="subcellular location">
    <subcellularLocation>
        <location evidence="1">Cell membrane</location>
        <topology evidence="1">Multi-pass membrane protein</topology>
    </subcellularLocation>
</comment>
<proteinExistence type="predicted"/>
<feature type="transmembrane region" description="Helical" evidence="6">
    <location>
        <begin position="197"/>
        <end position="215"/>
    </location>
</feature>
<dbReference type="InterPro" id="IPR001123">
    <property type="entry name" value="LeuE-type"/>
</dbReference>
<dbReference type="PANTHER" id="PTHR30086:SF19">
    <property type="entry name" value="THREONINE EFFLUX PROTEIN"/>
    <property type="match status" value="1"/>
</dbReference>
<evidence type="ECO:0000256" key="2">
    <source>
        <dbReference type="ARBA" id="ARBA00022475"/>
    </source>
</evidence>
<gene>
    <name evidence="7" type="ORF">FQV27_02965</name>
</gene>
<evidence type="ECO:0000313" key="8">
    <source>
        <dbReference type="Proteomes" id="UP000321562"/>
    </source>
</evidence>
<dbReference type="GO" id="GO:0005886">
    <property type="term" value="C:plasma membrane"/>
    <property type="evidence" value="ECO:0007669"/>
    <property type="project" value="UniProtKB-SubCell"/>
</dbReference>
<accession>A0A5C6S7I6</accession>
<evidence type="ECO:0000313" key="7">
    <source>
        <dbReference type="EMBL" id="TXB70829.1"/>
    </source>
</evidence>
<dbReference type="RefSeq" id="WP_147096314.1">
    <property type="nucleotide sequence ID" value="NZ_JBHUFH010000002.1"/>
</dbReference>
<feature type="transmembrane region" description="Helical" evidence="6">
    <location>
        <begin position="87"/>
        <end position="107"/>
    </location>
</feature>
<keyword evidence="5 6" id="KW-0472">Membrane</keyword>
<feature type="transmembrane region" description="Helical" evidence="6">
    <location>
        <begin position="22"/>
        <end position="44"/>
    </location>
</feature>
<dbReference type="EMBL" id="VOPL01000001">
    <property type="protein sequence ID" value="TXB70829.1"/>
    <property type="molecule type" value="Genomic_DNA"/>
</dbReference>
<keyword evidence="4 6" id="KW-1133">Transmembrane helix</keyword>
<comment type="caution">
    <text evidence="7">The sequence shown here is derived from an EMBL/GenBank/DDBJ whole genome shotgun (WGS) entry which is preliminary data.</text>
</comment>
<name>A0A5C6S7I6_9RHOB</name>
<keyword evidence="8" id="KW-1185">Reference proteome</keyword>
<evidence type="ECO:0000256" key="4">
    <source>
        <dbReference type="ARBA" id="ARBA00022989"/>
    </source>
</evidence>
<keyword evidence="2" id="KW-1003">Cell membrane</keyword>
<feature type="transmembrane region" description="Helical" evidence="6">
    <location>
        <begin position="56"/>
        <end position="81"/>
    </location>
</feature>
<evidence type="ECO:0000256" key="5">
    <source>
        <dbReference type="ARBA" id="ARBA00023136"/>
    </source>
</evidence>
<dbReference type="Pfam" id="PF01810">
    <property type="entry name" value="LysE"/>
    <property type="match status" value="1"/>
</dbReference>
<sequence length="217" mass="23365">MRRISTSCLAARTPELGGAEPYLALIGLITVALLSPGPAIVAAIQTSFSRGREVALPFGLGLAFGASLWCLFALAGLALLFKTYPPVYHAVKLFGGIYILWVAYGMWRGAAHPLPEAAEKKFGRGFIGGVLLNLSNPKPALFYAALILRLFPGPLSVTDNTSIYATALATELFWYATVTIAMSTATMRRRYFGAKFWIDRTAAIALFALGIMLIVKS</sequence>
<dbReference type="AlphaFoldDB" id="A0A5C6S7I6"/>